<evidence type="ECO:0000256" key="1">
    <source>
        <dbReference type="ARBA" id="ARBA00020833"/>
    </source>
</evidence>
<comment type="caution">
    <text evidence="4">The sequence shown here is derived from an EMBL/GenBank/DDBJ whole genome shotgun (WGS) entry which is preliminary data.</text>
</comment>
<protein>
    <recommendedName>
        <fullName evidence="1">Histone H1</fullName>
    </recommendedName>
</protein>
<dbReference type="SUPFAM" id="SSF46785">
    <property type="entry name" value="Winged helix' DNA-binding domain"/>
    <property type="match status" value="1"/>
</dbReference>
<feature type="region of interest" description="Disordered" evidence="2">
    <location>
        <begin position="1"/>
        <end position="70"/>
    </location>
</feature>
<dbReference type="Pfam" id="PF25318">
    <property type="entry name" value="WHD_GDS1"/>
    <property type="match status" value="1"/>
</dbReference>
<feature type="compositionally biased region" description="Low complexity" evidence="2">
    <location>
        <begin position="959"/>
        <end position="994"/>
    </location>
</feature>
<dbReference type="Pfam" id="PF00538">
    <property type="entry name" value="Linker_histone"/>
    <property type="match status" value="1"/>
</dbReference>
<gene>
    <name evidence="4" type="ORF">P691DRAFT_787585</name>
</gene>
<feature type="compositionally biased region" description="Low complexity" evidence="2">
    <location>
        <begin position="636"/>
        <end position="651"/>
    </location>
</feature>
<evidence type="ECO:0000313" key="5">
    <source>
        <dbReference type="Proteomes" id="UP000807342"/>
    </source>
</evidence>
<dbReference type="Proteomes" id="UP000807342">
    <property type="component" value="Unassembled WGS sequence"/>
</dbReference>
<organism evidence="4 5">
    <name type="scientific">Macrolepiota fuliginosa MF-IS2</name>
    <dbReference type="NCBI Taxonomy" id="1400762"/>
    <lineage>
        <taxon>Eukaryota</taxon>
        <taxon>Fungi</taxon>
        <taxon>Dikarya</taxon>
        <taxon>Basidiomycota</taxon>
        <taxon>Agaricomycotina</taxon>
        <taxon>Agaricomycetes</taxon>
        <taxon>Agaricomycetidae</taxon>
        <taxon>Agaricales</taxon>
        <taxon>Agaricineae</taxon>
        <taxon>Agaricaceae</taxon>
        <taxon>Macrolepiota</taxon>
    </lineage>
</organism>
<feature type="region of interest" description="Disordered" evidence="2">
    <location>
        <begin position="580"/>
        <end position="821"/>
    </location>
</feature>
<feature type="region of interest" description="Disordered" evidence="2">
    <location>
        <begin position="366"/>
        <end position="418"/>
    </location>
</feature>
<feature type="region of interest" description="Disordered" evidence="2">
    <location>
        <begin position="133"/>
        <end position="303"/>
    </location>
</feature>
<feature type="compositionally biased region" description="Polar residues" evidence="2">
    <location>
        <begin position="1435"/>
        <end position="1451"/>
    </location>
</feature>
<feature type="region of interest" description="Disordered" evidence="2">
    <location>
        <begin position="1416"/>
        <end position="1519"/>
    </location>
</feature>
<dbReference type="InterPro" id="IPR057511">
    <property type="entry name" value="WH_GDS1"/>
</dbReference>
<evidence type="ECO:0000313" key="4">
    <source>
        <dbReference type="EMBL" id="KAF9451208.1"/>
    </source>
</evidence>
<evidence type="ECO:0000259" key="3">
    <source>
        <dbReference type="PROSITE" id="PS51504"/>
    </source>
</evidence>
<feature type="compositionally biased region" description="Pro residues" evidence="2">
    <location>
        <begin position="805"/>
        <end position="818"/>
    </location>
</feature>
<feature type="compositionally biased region" description="Basic residues" evidence="2">
    <location>
        <begin position="1504"/>
        <end position="1513"/>
    </location>
</feature>
<evidence type="ECO:0000256" key="2">
    <source>
        <dbReference type="SAM" id="MobiDB-lite"/>
    </source>
</evidence>
<dbReference type="SUPFAM" id="SSF54616">
    <property type="entry name" value="DNA-binding domain of Mlu1-box binding protein MBP1"/>
    <property type="match status" value="1"/>
</dbReference>
<feature type="region of interest" description="Disordered" evidence="2">
    <location>
        <begin position="1021"/>
        <end position="1089"/>
    </location>
</feature>
<dbReference type="PROSITE" id="PS51504">
    <property type="entry name" value="H15"/>
    <property type="match status" value="1"/>
</dbReference>
<dbReference type="EMBL" id="MU151089">
    <property type="protein sequence ID" value="KAF9451208.1"/>
    <property type="molecule type" value="Genomic_DNA"/>
</dbReference>
<keyword evidence="5" id="KW-1185">Reference proteome</keyword>
<sequence length="1519" mass="163489">MAPASSPAADVRESTPAAEPAPASSSPGKTKETKKRASGAKKATTKKPAAGTKTKAPGTSKAKAAAAAVGRPSWKEIIKECIVDHKDEARQGVSRSTIKKARINYAEEKYKIEVVGNQVFQLNRAIASGAEDGIFQLPKGPSGKVKLAPKNKTSGASKENSKPPSKSTASKAATKKAGTTGKVGVSKAAVKPAAAKKVVAPKKALAGKPKAASTKKTAAPTKRGSVKKAVTGTTPAAKAKAAAKKAPAKKATAAGGKKTSTTATKKAGATGAKPKSKTKPASKSASKPTSKPTSKPASSKPRKVAAAYGLAELELWNRRMWADGQTAGRQLENGVVWQVDGENRNRGFSIRKGGYLLPMDFFHSDPHQQSHSYGTRKSHNVAIRPSARLRSSPDPTTPPIRRSKNSPDPFPQFPPPHVVLHPDDANSKVLLAIGRAFLSVDNCAMTIKDLAEMVLSFGLAAQNVSAASQAITTYIRTHLHRCEVQQDIPLLLRHVVSGTDADDDLLPALYSRFGGAQCSTHPENRITNFRRGTMVWYLSRATGAPCPFARAGIRLCDYGENGKVGYTESLAREKKRTKILQRRPNDQACGQKRKRSLRSCATTAAQDSATDSESDHDKPPPKVKLTLRLKPLAKCTSSSPPSSSAQAPSTSRNVIDLTKDVDSSDSDSDSSMSVDDSDEQPQPRCAEQPQHRPEDPSPFCLPPYPRRSVSIPPYTPSPDEAYPCYSTTAQLYREPYPRSPSVTYSISSPPPESDDEEVEDQVSVTHSRRNFYNFSEDEEDNDDWDEEGEVDSEADGETSWESPGPRSPSAPLSVPPLPDMKVKAEPRDVQGMLDAWDHFDSSVADAKVVEVIAQAAAVLNPDTIGGPATGNSNVKVEFQDPWDWDTPLAPQQEWGLELGEETIRIKQEDFDLGIDSLFPSVGDDSFEMEDEGLDRDSEDAPPTIKQRAKTAPVSQPHVSTLFPSSPSLSASSSTPPQTIRTATSTEPTSSSPHPLTLPPPISPGAAALVQLIQALSVHSPTVETPTSGYIPPFTDTPPQSSVSPSPPSVPPSSLVLTPTTPSTPAQQPCISPQVMRASSSPSPSTGEAEGIVVHTCQPCNPSITATQIEEISVYQMTLGPYLLLRRIDTDFVNLTPVVEWCGKGRGYPVLSTVPNAVVVMRGWGSEKVCGVWVPLEVAQSYVKDLDTRLTGAGKDGLMEGLSVFLSDELVERFPSALKDFHRTNSSGRMLKQFGRRFESMVTPQSAAATVTTDTTANTVAVANSGPLNPQKMMQADTRQSWMHKDTVVPVPMTGAFTLGAVLMIGEKEKLGHHHSSSQQFLHHVHRRTGSGKQEDEALDIVSPLSAREQEIFRELCVIPGEEEERMKEEEVEAGQIDVDGFVEKKEEEDIPMVIVNGKCGVASVRVNVDMVVEGVESKPSPPFEEAESPVAEPLRSSSETPLDRNASTSEMRLTATGARLTRAATMSKVVEKQVQEKQERQQALRRSKRVADALAAQTQIQQHQKTRPRKRPGSRNTLS</sequence>
<feature type="compositionally biased region" description="Acidic residues" evidence="2">
    <location>
        <begin position="924"/>
        <end position="939"/>
    </location>
</feature>
<feature type="compositionally biased region" description="Low complexity" evidence="2">
    <location>
        <begin position="46"/>
        <end position="68"/>
    </location>
</feature>
<feature type="compositionally biased region" description="Low complexity" evidence="2">
    <location>
        <begin position="281"/>
        <end position="299"/>
    </location>
</feature>
<dbReference type="InterPro" id="IPR036388">
    <property type="entry name" value="WH-like_DNA-bd_sf"/>
</dbReference>
<feature type="compositionally biased region" description="Basic and acidic residues" evidence="2">
    <location>
        <begin position="1469"/>
        <end position="1482"/>
    </location>
</feature>
<name>A0A9P6C7I8_9AGAR</name>
<dbReference type="InterPro" id="IPR036887">
    <property type="entry name" value="HTH_APSES_sf"/>
</dbReference>
<dbReference type="GO" id="GO:0000786">
    <property type="term" value="C:nucleosome"/>
    <property type="evidence" value="ECO:0007669"/>
    <property type="project" value="InterPro"/>
</dbReference>
<feature type="compositionally biased region" description="Polar residues" evidence="2">
    <location>
        <begin position="1076"/>
        <end position="1085"/>
    </location>
</feature>
<dbReference type="GO" id="GO:0003677">
    <property type="term" value="F:DNA binding"/>
    <property type="evidence" value="ECO:0007669"/>
    <property type="project" value="InterPro"/>
</dbReference>
<feature type="region of interest" description="Disordered" evidence="2">
    <location>
        <begin position="916"/>
        <end position="1002"/>
    </location>
</feature>
<dbReference type="GO" id="GO:0006334">
    <property type="term" value="P:nucleosome assembly"/>
    <property type="evidence" value="ECO:0007669"/>
    <property type="project" value="InterPro"/>
</dbReference>
<dbReference type="PANTHER" id="PTHR24216:SF65">
    <property type="entry name" value="PAXILLIN-LIKE PROTEIN 1"/>
    <property type="match status" value="1"/>
</dbReference>
<dbReference type="InterPro" id="IPR005818">
    <property type="entry name" value="Histone_H1/H5_H15"/>
</dbReference>
<feature type="compositionally biased region" description="Acidic residues" evidence="2">
    <location>
        <begin position="775"/>
        <end position="798"/>
    </location>
</feature>
<feature type="compositionally biased region" description="Low complexity" evidence="2">
    <location>
        <begin position="162"/>
        <end position="240"/>
    </location>
</feature>
<accession>A0A9P6C7I8</accession>
<feature type="compositionally biased region" description="Low complexity" evidence="2">
    <location>
        <begin position="1452"/>
        <end position="1465"/>
    </location>
</feature>
<feature type="compositionally biased region" description="Low complexity" evidence="2">
    <location>
        <begin position="14"/>
        <end position="27"/>
    </location>
</feature>
<dbReference type="Gene3D" id="3.10.260.10">
    <property type="entry name" value="Transcription regulator HTH, APSES-type DNA-binding domain"/>
    <property type="match status" value="1"/>
</dbReference>
<dbReference type="InterPro" id="IPR036390">
    <property type="entry name" value="WH_DNA-bd_sf"/>
</dbReference>
<feature type="compositionally biased region" description="Low complexity" evidence="2">
    <location>
        <begin position="249"/>
        <end position="273"/>
    </location>
</feature>
<dbReference type="PANTHER" id="PTHR24216">
    <property type="entry name" value="PAXILLIN-RELATED"/>
    <property type="match status" value="1"/>
</dbReference>
<feature type="compositionally biased region" description="Low complexity" evidence="2">
    <location>
        <begin position="1051"/>
        <end position="1068"/>
    </location>
</feature>
<feature type="domain" description="H15" evidence="3">
    <location>
        <begin position="70"/>
        <end position="149"/>
    </location>
</feature>
<feature type="compositionally biased region" description="Pro residues" evidence="2">
    <location>
        <begin position="408"/>
        <end position="417"/>
    </location>
</feature>
<dbReference type="Gene3D" id="1.10.10.10">
    <property type="entry name" value="Winged helix-like DNA-binding domain superfamily/Winged helix DNA-binding domain"/>
    <property type="match status" value="1"/>
</dbReference>
<dbReference type="OrthoDB" id="5597783at2759"/>
<feature type="compositionally biased region" description="Basic residues" evidence="2">
    <location>
        <begin position="32"/>
        <end position="45"/>
    </location>
</feature>
<reference evidence="4" key="1">
    <citation type="submission" date="2020-11" db="EMBL/GenBank/DDBJ databases">
        <authorList>
            <consortium name="DOE Joint Genome Institute"/>
            <person name="Ahrendt S."/>
            <person name="Riley R."/>
            <person name="Andreopoulos W."/>
            <person name="Labutti K."/>
            <person name="Pangilinan J."/>
            <person name="Ruiz-Duenas F.J."/>
            <person name="Barrasa J.M."/>
            <person name="Sanchez-Garcia M."/>
            <person name="Camarero S."/>
            <person name="Miyauchi S."/>
            <person name="Serrano A."/>
            <person name="Linde D."/>
            <person name="Babiker R."/>
            <person name="Drula E."/>
            <person name="Ayuso-Fernandez I."/>
            <person name="Pacheco R."/>
            <person name="Padilla G."/>
            <person name="Ferreira P."/>
            <person name="Barriuso J."/>
            <person name="Kellner H."/>
            <person name="Castanera R."/>
            <person name="Alfaro M."/>
            <person name="Ramirez L."/>
            <person name="Pisabarro A.G."/>
            <person name="Kuo A."/>
            <person name="Tritt A."/>
            <person name="Lipzen A."/>
            <person name="He G."/>
            <person name="Yan M."/>
            <person name="Ng V."/>
            <person name="Cullen D."/>
            <person name="Martin F."/>
            <person name="Rosso M.-N."/>
            <person name="Henrissat B."/>
            <person name="Hibbett D."/>
            <person name="Martinez A.T."/>
            <person name="Grigoriev I.V."/>
        </authorList>
    </citation>
    <scope>NUCLEOTIDE SEQUENCE</scope>
    <source>
        <strain evidence="4">MF-IS2</strain>
    </source>
</reference>
<proteinExistence type="predicted"/>
<feature type="compositionally biased region" description="Low complexity" evidence="2">
    <location>
        <begin position="601"/>
        <end position="611"/>
    </location>
</feature>